<keyword evidence="1" id="KW-0472">Membrane</keyword>
<keyword evidence="1" id="KW-0812">Transmembrane</keyword>
<comment type="caution">
    <text evidence="2">The sequence shown here is derived from an EMBL/GenBank/DDBJ whole genome shotgun (WGS) entry which is preliminary data.</text>
</comment>
<accession>A0A6V7UVN1</accession>
<dbReference type="Proteomes" id="UP000580250">
    <property type="component" value="Unassembled WGS sequence"/>
</dbReference>
<evidence type="ECO:0000313" key="3">
    <source>
        <dbReference type="EMBL" id="CAD2166442.1"/>
    </source>
</evidence>
<reference evidence="2 4" key="1">
    <citation type="submission" date="2020-08" db="EMBL/GenBank/DDBJ databases">
        <authorList>
            <person name="Koutsovoulos G."/>
            <person name="Danchin GJ E."/>
        </authorList>
    </citation>
    <scope>NUCLEOTIDE SEQUENCE [LARGE SCALE GENOMIC DNA]</scope>
</reference>
<dbReference type="EMBL" id="CAJEWN010000112">
    <property type="protein sequence ID" value="CAD2165747.1"/>
    <property type="molecule type" value="Genomic_DNA"/>
</dbReference>
<protein>
    <submittedName>
        <fullName evidence="2">Uncharacterized protein</fullName>
    </submittedName>
</protein>
<evidence type="ECO:0000256" key="1">
    <source>
        <dbReference type="SAM" id="Phobius"/>
    </source>
</evidence>
<keyword evidence="1" id="KW-1133">Transmembrane helix</keyword>
<evidence type="ECO:0000313" key="4">
    <source>
        <dbReference type="Proteomes" id="UP000580250"/>
    </source>
</evidence>
<dbReference type="AlphaFoldDB" id="A0A6V7UVN1"/>
<dbReference type="EMBL" id="CAJEWN010000117">
    <property type="protein sequence ID" value="CAD2166442.1"/>
    <property type="molecule type" value="Genomic_DNA"/>
</dbReference>
<evidence type="ECO:0000313" key="2">
    <source>
        <dbReference type="EMBL" id="CAD2165747.1"/>
    </source>
</evidence>
<feature type="transmembrane region" description="Helical" evidence="1">
    <location>
        <begin position="12"/>
        <end position="32"/>
    </location>
</feature>
<gene>
    <name evidence="2" type="ORF">MENT_LOCUS17369</name>
    <name evidence="3" type="ORF">MENT_LOCUS17842</name>
</gene>
<organism evidence="2 4">
    <name type="scientific">Meloidogyne enterolobii</name>
    <name type="common">Root-knot nematode worm</name>
    <name type="synonym">Meloidogyne mayaguensis</name>
    <dbReference type="NCBI Taxonomy" id="390850"/>
    <lineage>
        <taxon>Eukaryota</taxon>
        <taxon>Metazoa</taxon>
        <taxon>Ecdysozoa</taxon>
        <taxon>Nematoda</taxon>
        <taxon>Chromadorea</taxon>
        <taxon>Rhabditida</taxon>
        <taxon>Tylenchina</taxon>
        <taxon>Tylenchomorpha</taxon>
        <taxon>Tylenchoidea</taxon>
        <taxon>Meloidogynidae</taxon>
        <taxon>Meloidogyninae</taxon>
        <taxon>Meloidogyne</taxon>
    </lineage>
</organism>
<sequence>MFQRLITGIQQPLILIFLLSSILLALIIVINYCRQKAGDSYELGPSPRRPPRKIEKEFFV</sequence>
<proteinExistence type="predicted"/>
<name>A0A6V7UVN1_MELEN</name>